<evidence type="ECO:0000256" key="2">
    <source>
        <dbReference type="ARBA" id="ARBA00023015"/>
    </source>
</evidence>
<evidence type="ECO:0000259" key="6">
    <source>
        <dbReference type="Pfam" id="PF08281"/>
    </source>
</evidence>
<dbReference type="PANTHER" id="PTHR43133:SF25">
    <property type="entry name" value="RNA POLYMERASE SIGMA FACTOR RFAY-RELATED"/>
    <property type="match status" value="1"/>
</dbReference>
<dbReference type="Proteomes" id="UP000237340">
    <property type="component" value="Unassembled WGS sequence"/>
</dbReference>
<dbReference type="SUPFAM" id="SSF88659">
    <property type="entry name" value="Sigma3 and sigma4 domains of RNA polymerase sigma factors"/>
    <property type="match status" value="1"/>
</dbReference>
<dbReference type="PANTHER" id="PTHR43133">
    <property type="entry name" value="RNA POLYMERASE ECF-TYPE SIGMA FACTO"/>
    <property type="match status" value="1"/>
</dbReference>
<dbReference type="InterPro" id="IPR014284">
    <property type="entry name" value="RNA_pol_sigma-70_dom"/>
</dbReference>
<keyword evidence="4" id="KW-0804">Transcription</keyword>
<dbReference type="EMBL" id="PPXD01000013">
    <property type="protein sequence ID" value="POH65843.1"/>
    <property type="molecule type" value="Genomic_DNA"/>
</dbReference>
<dbReference type="GO" id="GO:0016987">
    <property type="term" value="F:sigma factor activity"/>
    <property type="evidence" value="ECO:0007669"/>
    <property type="project" value="UniProtKB-KW"/>
</dbReference>
<dbReference type="GO" id="GO:0003677">
    <property type="term" value="F:DNA binding"/>
    <property type="evidence" value="ECO:0007669"/>
    <property type="project" value="InterPro"/>
</dbReference>
<dbReference type="InterPro" id="IPR007627">
    <property type="entry name" value="RNA_pol_sigma70_r2"/>
</dbReference>
<evidence type="ECO:0000259" key="5">
    <source>
        <dbReference type="Pfam" id="PF04542"/>
    </source>
</evidence>
<keyword evidence="8" id="KW-1185">Reference proteome</keyword>
<evidence type="ECO:0000256" key="4">
    <source>
        <dbReference type="ARBA" id="ARBA00023163"/>
    </source>
</evidence>
<feature type="domain" description="RNA polymerase sigma factor 70 region 4 type 2" evidence="6">
    <location>
        <begin position="114"/>
        <end position="165"/>
    </location>
</feature>
<accession>A0A2S3ZFI5</accession>
<keyword evidence="2" id="KW-0805">Transcription regulation</keyword>
<feature type="domain" description="RNA polymerase sigma-70 region 2" evidence="5">
    <location>
        <begin position="24"/>
        <end position="91"/>
    </location>
</feature>
<comment type="similarity">
    <text evidence="1">Belongs to the sigma-70 factor family. ECF subfamily.</text>
</comment>
<comment type="caution">
    <text evidence="7">The sequence shown here is derived from an EMBL/GenBank/DDBJ whole genome shotgun (WGS) entry which is preliminary data.</text>
</comment>
<evidence type="ECO:0000256" key="1">
    <source>
        <dbReference type="ARBA" id="ARBA00010641"/>
    </source>
</evidence>
<dbReference type="GO" id="GO:0006352">
    <property type="term" value="P:DNA-templated transcription initiation"/>
    <property type="evidence" value="ECO:0007669"/>
    <property type="project" value="InterPro"/>
</dbReference>
<proteinExistence type="inferred from homology"/>
<dbReference type="Gene3D" id="1.10.1740.10">
    <property type="match status" value="1"/>
</dbReference>
<evidence type="ECO:0000256" key="3">
    <source>
        <dbReference type="ARBA" id="ARBA00023082"/>
    </source>
</evidence>
<dbReference type="InterPro" id="IPR039425">
    <property type="entry name" value="RNA_pol_sigma-70-like"/>
</dbReference>
<dbReference type="InterPro" id="IPR036388">
    <property type="entry name" value="WH-like_DNA-bd_sf"/>
</dbReference>
<dbReference type="InterPro" id="IPR013249">
    <property type="entry name" value="RNA_pol_sigma70_r4_t2"/>
</dbReference>
<dbReference type="CDD" id="cd06171">
    <property type="entry name" value="Sigma70_r4"/>
    <property type="match status" value="1"/>
</dbReference>
<dbReference type="InterPro" id="IPR013324">
    <property type="entry name" value="RNA_pol_sigma_r3/r4-like"/>
</dbReference>
<dbReference type="Pfam" id="PF04542">
    <property type="entry name" value="Sigma70_r2"/>
    <property type="match status" value="1"/>
</dbReference>
<evidence type="ECO:0008006" key="9">
    <source>
        <dbReference type="Google" id="ProtNLM"/>
    </source>
</evidence>
<dbReference type="InterPro" id="IPR013325">
    <property type="entry name" value="RNA_pol_sigma_r2"/>
</dbReference>
<dbReference type="RefSeq" id="WP_103460449.1">
    <property type="nucleotide sequence ID" value="NZ_PPXD01000013.1"/>
</dbReference>
<dbReference type="NCBIfam" id="TIGR02937">
    <property type="entry name" value="sigma70-ECF"/>
    <property type="match status" value="1"/>
</dbReference>
<dbReference type="Pfam" id="PF08281">
    <property type="entry name" value="Sigma70_r4_2"/>
    <property type="match status" value="1"/>
</dbReference>
<evidence type="ECO:0000313" key="7">
    <source>
        <dbReference type="EMBL" id="POH65843.1"/>
    </source>
</evidence>
<dbReference type="Gene3D" id="1.10.10.10">
    <property type="entry name" value="Winged helix-like DNA-binding domain superfamily/Winged helix DNA-binding domain"/>
    <property type="match status" value="1"/>
</dbReference>
<keyword evidence="3" id="KW-0731">Sigma factor</keyword>
<reference evidence="7 8" key="1">
    <citation type="submission" date="2018-01" db="EMBL/GenBank/DDBJ databases">
        <title>Cryobacterium sp. nov., from glaciers in China.</title>
        <authorList>
            <person name="Liu Q."/>
            <person name="Xin Y.-H."/>
        </authorList>
    </citation>
    <scope>NUCLEOTIDE SEQUENCE [LARGE SCALE GENOMIC DNA]</scope>
    <source>
        <strain evidence="7 8">TMN-42</strain>
    </source>
</reference>
<gene>
    <name evidence="7" type="ORF">C3B61_09800</name>
</gene>
<name>A0A2S3ZFI5_9MICO</name>
<protein>
    <recommendedName>
        <fullName evidence="9">Sigma-70 family RNA polymerase sigma factor</fullName>
    </recommendedName>
</protein>
<sequence>MSTSDSVEWDLALAGRGEAFGRVYDRHHDRVLRHSRRLVMNFVDAEDVVSLAFLEVWRKRDSVRFVNGSLLPWLLVVANYSAKNLSRSARRHEALLRRLPPIQDAPAAVDELSDIELALSRLPVAARQVITLCVLEGFKVSEAAIVLNVPDGTVKSRLSRAKRRLAQEFLTGPVPATAERTS</sequence>
<dbReference type="SUPFAM" id="SSF88946">
    <property type="entry name" value="Sigma2 domain of RNA polymerase sigma factors"/>
    <property type="match status" value="1"/>
</dbReference>
<evidence type="ECO:0000313" key="8">
    <source>
        <dbReference type="Proteomes" id="UP000237340"/>
    </source>
</evidence>
<organism evidence="7 8">
    <name type="scientific">Cryobacterium zongtaii</name>
    <dbReference type="NCBI Taxonomy" id="1259217"/>
    <lineage>
        <taxon>Bacteria</taxon>
        <taxon>Bacillati</taxon>
        <taxon>Actinomycetota</taxon>
        <taxon>Actinomycetes</taxon>
        <taxon>Micrococcales</taxon>
        <taxon>Microbacteriaceae</taxon>
        <taxon>Cryobacterium</taxon>
    </lineage>
</organism>
<dbReference type="AlphaFoldDB" id="A0A2S3ZFI5"/>